<dbReference type="PANTHER" id="PTHR48100:SF1">
    <property type="entry name" value="HISTIDINE PHOSPHATASE FAMILY PROTEIN-RELATED"/>
    <property type="match status" value="1"/>
</dbReference>
<dbReference type="GO" id="GO:0016791">
    <property type="term" value="F:phosphatase activity"/>
    <property type="evidence" value="ECO:0007669"/>
    <property type="project" value="TreeGrafter"/>
</dbReference>
<accession>A0A8G2BJV2</accession>
<protein>
    <submittedName>
        <fullName evidence="1">Probable phosphoglycerate mutase</fullName>
    </submittedName>
</protein>
<dbReference type="EMBL" id="FNBW01000010">
    <property type="protein sequence ID" value="SDG11026.1"/>
    <property type="molecule type" value="Genomic_DNA"/>
</dbReference>
<dbReference type="CDD" id="cd07067">
    <property type="entry name" value="HP_PGM_like"/>
    <property type="match status" value="1"/>
</dbReference>
<dbReference type="InterPro" id="IPR029033">
    <property type="entry name" value="His_PPase_superfam"/>
</dbReference>
<sequence length="196" mass="21361">MTRLALLRHGPTAWNAEKRLQGRADQPLSPDGAAQVRGWILPAEVAGFRWLTSPLIRARRTAELIGVEAAIEPAAIELDFGAWEGRRLAEIRAEDPDGTAANEARGLDFTPPGGESPRAVQARLAPLLVRLALEGRDTGIVTHKGVIRALLSLATGWPMVDKPPVKLFWDRVHLFDLAADGTPRLTQPNLPLKADR</sequence>
<dbReference type="InterPro" id="IPR013078">
    <property type="entry name" value="His_Pase_superF_clade-1"/>
</dbReference>
<dbReference type="RefSeq" id="WP_093152067.1">
    <property type="nucleotide sequence ID" value="NZ_FNBW01000010.1"/>
</dbReference>
<reference evidence="1 2" key="1">
    <citation type="submission" date="2016-10" db="EMBL/GenBank/DDBJ databases">
        <authorList>
            <person name="Varghese N."/>
            <person name="Submissions S."/>
        </authorList>
    </citation>
    <scope>NUCLEOTIDE SEQUENCE [LARGE SCALE GENOMIC DNA]</scope>
    <source>
        <strain evidence="1 2">DSM 18839</strain>
    </source>
</reference>
<proteinExistence type="predicted"/>
<dbReference type="Proteomes" id="UP000198615">
    <property type="component" value="Unassembled WGS sequence"/>
</dbReference>
<gene>
    <name evidence="1" type="ORF">SAMN05660686_03409</name>
</gene>
<dbReference type="AlphaFoldDB" id="A0A8G2BJV2"/>
<evidence type="ECO:0000313" key="1">
    <source>
        <dbReference type="EMBL" id="SDG11026.1"/>
    </source>
</evidence>
<organism evidence="1 2">
    <name type="scientific">Thalassobaculum litoreum DSM 18839</name>
    <dbReference type="NCBI Taxonomy" id="1123362"/>
    <lineage>
        <taxon>Bacteria</taxon>
        <taxon>Pseudomonadati</taxon>
        <taxon>Pseudomonadota</taxon>
        <taxon>Alphaproteobacteria</taxon>
        <taxon>Rhodospirillales</taxon>
        <taxon>Thalassobaculaceae</taxon>
        <taxon>Thalassobaculum</taxon>
    </lineage>
</organism>
<dbReference type="InterPro" id="IPR050275">
    <property type="entry name" value="PGM_Phosphatase"/>
</dbReference>
<dbReference type="PANTHER" id="PTHR48100">
    <property type="entry name" value="BROAD-SPECIFICITY PHOSPHATASE YOR283W-RELATED"/>
    <property type="match status" value="1"/>
</dbReference>
<dbReference type="GO" id="GO:0005737">
    <property type="term" value="C:cytoplasm"/>
    <property type="evidence" value="ECO:0007669"/>
    <property type="project" value="TreeGrafter"/>
</dbReference>
<dbReference type="OrthoDB" id="9781415at2"/>
<dbReference type="Gene3D" id="3.40.50.1240">
    <property type="entry name" value="Phosphoglycerate mutase-like"/>
    <property type="match status" value="1"/>
</dbReference>
<dbReference type="Pfam" id="PF00300">
    <property type="entry name" value="His_Phos_1"/>
    <property type="match status" value="1"/>
</dbReference>
<evidence type="ECO:0000313" key="2">
    <source>
        <dbReference type="Proteomes" id="UP000198615"/>
    </source>
</evidence>
<name>A0A8G2BJV2_9PROT</name>
<comment type="caution">
    <text evidence="1">The sequence shown here is derived from an EMBL/GenBank/DDBJ whole genome shotgun (WGS) entry which is preliminary data.</text>
</comment>
<dbReference type="SUPFAM" id="SSF53254">
    <property type="entry name" value="Phosphoglycerate mutase-like"/>
    <property type="match status" value="1"/>
</dbReference>
<dbReference type="SMART" id="SM00855">
    <property type="entry name" value="PGAM"/>
    <property type="match status" value="1"/>
</dbReference>
<keyword evidence="2" id="KW-1185">Reference proteome</keyword>